<proteinExistence type="predicted"/>
<evidence type="ECO:0000313" key="2">
    <source>
        <dbReference type="Proteomes" id="UP000215335"/>
    </source>
</evidence>
<organism evidence="1 2">
    <name type="scientific">Trichomalopsis sarcophagae</name>
    <dbReference type="NCBI Taxonomy" id="543379"/>
    <lineage>
        <taxon>Eukaryota</taxon>
        <taxon>Metazoa</taxon>
        <taxon>Ecdysozoa</taxon>
        <taxon>Arthropoda</taxon>
        <taxon>Hexapoda</taxon>
        <taxon>Insecta</taxon>
        <taxon>Pterygota</taxon>
        <taxon>Neoptera</taxon>
        <taxon>Endopterygota</taxon>
        <taxon>Hymenoptera</taxon>
        <taxon>Apocrita</taxon>
        <taxon>Proctotrupomorpha</taxon>
        <taxon>Chalcidoidea</taxon>
        <taxon>Pteromalidae</taxon>
        <taxon>Pteromalinae</taxon>
        <taxon>Trichomalopsis</taxon>
    </lineage>
</organism>
<comment type="caution">
    <text evidence="1">The sequence shown here is derived from an EMBL/GenBank/DDBJ whole genome shotgun (WGS) entry which is preliminary data.</text>
</comment>
<protein>
    <submittedName>
        <fullName evidence="1">Uncharacterized protein</fullName>
    </submittedName>
</protein>
<evidence type="ECO:0000313" key="1">
    <source>
        <dbReference type="EMBL" id="OXU20968.1"/>
    </source>
</evidence>
<dbReference type="Proteomes" id="UP000215335">
    <property type="component" value="Unassembled WGS sequence"/>
</dbReference>
<keyword evidence="2" id="KW-1185">Reference proteome</keyword>
<accession>A0A232ERI5</accession>
<dbReference type="EMBL" id="NNAY01002595">
    <property type="protein sequence ID" value="OXU20968.1"/>
    <property type="molecule type" value="Genomic_DNA"/>
</dbReference>
<reference evidence="1 2" key="1">
    <citation type="journal article" date="2017" name="Curr. Biol.">
        <title>The Evolution of Venom by Co-option of Single-Copy Genes.</title>
        <authorList>
            <person name="Martinson E.O."/>
            <person name="Mrinalini"/>
            <person name="Kelkar Y.D."/>
            <person name="Chang C.H."/>
            <person name="Werren J.H."/>
        </authorList>
    </citation>
    <scope>NUCLEOTIDE SEQUENCE [LARGE SCALE GENOMIC DNA]</scope>
    <source>
        <strain evidence="1 2">Alberta</strain>
        <tissue evidence="1">Whole body</tissue>
    </source>
</reference>
<dbReference type="AlphaFoldDB" id="A0A232ERI5"/>
<gene>
    <name evidence="1" type="ORF">TSAR_004253</name>
</gene>
<sequence length="117" mass="14111">MIQFTYPKISLIEKLIILSLLQKNNTDLNKFMNDTRVSYKVKKNILEVMYTKVEEFHYVLLDLAYQYRYIVKQKVKEYKELFNSNGIITINNAVMSKLLFRYAEEVFYKGKYDLIKN</sequence>
<dbReference type="OrthoDB" id="10585363at2759"/>
<name>A0A232ERI5_9HYME</name>